<comment type="caution">
    <text evidence="1">The sequence shown here is derived from an EMBL/GenBank/DDBJ whole genome shotgun (WGS) entry which is preliminary data.</text>
</comment>
<evidence type="ECO:0000313" key="1">
    <source>
        <dbReference type="EMBL" id="MFL9888967.1"/>
    </source>
</evidence>
<dbReference type="Pfam" id="PF23793">
    <property type="entry name" value="LysC"/>
    <property type="match status" value="1"/>
</dbReference>
<dbReference type="InterPro" id="IPR058979">
    <property type="entry name" value="LysC-like"/>
</dbReference>
<dbReference type="NCBIfam" id="NF038368">
    <property type="entry name" value="P2_Rz1"/>
    <property type="match status" value="1"/>
</dbReference>
<dbReference type="EMBL" id="JAQQFN010000054">
    <property type="protein sequence ID" value="MFL9888967.1"/>
    <property type="molecule type" value="Genomic_DNA"/>
</dbReference>
<protein>
    <submittedName>
        <fullName evidence="1">Rz1-like lysis system protein LysC</fullName>
    </submittedName>
</protein>
<reference evidence="1 2" key="1">
    <citation type="journal article" date="2024" name="Chem. Sci.">
        <title>Discovery of megapolipeptins by genome mining of a Burkholderiales bacteria collection.</title>
        <authorList>
            <person name="Paulo B.S."/>
            <person name="Recchia M.J.J."/>
            <person name="Lee S."/>
            <person name="Fergusson C.H."/>
            <person name="Romanowski S.B."/>
            <person name="Hernandez A."/>
            <person name="Krull N."/>
            <person name="Liu D.Y."/>
            <person name="Cavanagh H."/>
            <person name="Bos A."/>
            <person name="Gray C.A."/>
            <person name="Murphy B.T."/>
            <person name="Linington R.G."/>
            <person name="Eustaquio A.S."/>
        </authorList>
    </citation>
    <scope>NUCLEOTIDE SEQUENCE [LARGE SCALE GENOMIC DNA]</scope>
    <source>
        <strain evidence="1 2">RL16-012-BIC-B</strain>
    </source>
</reference>
<dbReference type="Proteomes" id="UP001629249">
    <property type="component" value="Unassembled WGS sequence"/>
</dbReference>
<keyword evidence="2" id="KW-1185">Reference proteome</keyword>
<organism evidence="1 2">
    <name type="scientific">Paraburkholderia agricolaris</name>
    <dbReference type="NCBI Taxonomy" id="2152888"/>
    <lineage>
        <taxon>Bacteria</taxon>
        <taxon>Pseudomonadati</taxon>
        <taxon>Pseudomonadota</taxon>
        <taxon>Betaproteobacteria</taxon>
        <taxon>Burkholderiales</taxon>
        <taxon>Burkholderiaceae</taxon>
        <taxon>Paraburkholderia</taxon>
    </lineage>
</organism>
<dbReference type="InterPro" id="IPR047737">
    <property type="entry name" value="LysC"/>
</dbReference>
<evidence type="ECO:0000313" key="2">
    <source>
        <dbReference type="Proteomes" id="UP001629249"/>
    </source>
</evidence>
<sequence length="78" mass="8315">MATLPACSQVPLSPAPTITVLQCQRVTPCMLPAMAPKTNGELDAAFTSAKDAWAKCAAKVDMIVTCQEKTQPNLDKHD</sequence>
<name>A0ABW9A0D2_9BURK</name>
<proteinExistence type="predicted"/>
<dbReference type="RefSeq" id="WP_408331294.1">
    <property type="nucleotide sequence ID" value="NZ_JAQQFH010000019.1"/>
</dbReference>
<gene>
    <name evidence="1" type="primary">lysC</name>
    <name evidence="1" type="ORF">PQR66_38510</name>
</gene>
<accession>A0ABW9A0D2</accession>